<sequence>MAVVAGVVLAASVLLWPVGGRVAEVRRVLGGGALEGRNAPEPGPRWAQLRGVWGSDPVELFHDWRRRRRSGSSVSSAVALLEGVAPALEAGLTPSVAVRLSGATLRSSIDPLTARLVAELTETSERGAHVAPVWRSWAGAEGSEELRFVAAAWQLSEVTGAPLADAVRRAVASVHQARERARRVHVAVAGPRATVVVLTVLPLTGPLFGLACGVPPTELYLASPLSSAAAALGLVLIWVGRRWCRRLVESAVSVGGADGAGSWSRR</sequence>
<keyword evidence="3" id="KW-1185">Reference proteome</keyword>
<feature type="transmembrane region" description="Helical" evidence="1">
    <location>
        <begin position="219"/>
        <end position="239"/>
    </location>
</feature>
<evidence type="ECO:0000256" key="1">
    <source>
        <dbReference type="SAM" id="Phobius"/>
    </source>
</evidence>
<name>E6S989_INTC7</name>
<proteinExistence type="predicted"/>
<dbReference type="eggNOG" id="COG4965">
    <property type="taxonomic scope" value="Bacteria"/>
</dbReference>
<dbReference type="Proteomes" id="UP000008914">
    <property type="component" value="Chromosome"/>
</dbReference>
<dbReference type="PANTHER" id="PTHR35007:SF4">
    <property type="entry name" value="CONSERVED TRANSMEMBRANE PROTEIN-RELATED"/>
    <property type="match status" value="1"/>
</dbReference>
<dbReference type="AlphaFoldDB" id="E6S989"/>
<protein>
    <submittedName>
        <fullName evidence="2">Type II secretion system F domain</fullName>
    </submittedName>
</protein>
<reference evidence="2 3" key="1">
    <citation type="journal article" date="2010" name="Stand. Genomic Sci.">
        <title>Complete genome sequence of Intrasporangium calvum type strain (7 KIP).</title>
        <authorList>
            <person name="Del Rio T.G."/>
            <person name="Chertkov O."/>
            <person name="Yasawong M."/>
            <person name="Lucas S."/>
            <person name="Deshpande S."/>
            <person name="Cheng J.F."/>
            <person name="Detter C."/>
            <person name="Tapia R."/>
            <person name="Han C."/>
            <person name="Goodwin L."/>
            <person name="Pitluck S."/>
            <person name="Liolios K."/>
            <person name="Ivanova N."/>
            <person name="Mavromatis K."/>
            <person name="Pati A."/>
            <person name="Chen A."/>
            <person name="Palaniappan K."/>
            <person name="Land M."/>
            <person name="Hauser L."/>
            <person name="Chang Y.J."/>
            <person name="Jeffries C.D."/>
            <person name="Rohde M."/>
            <person name="Pukall R."/>
            <person name="Sikorski J."/>
            <person name="Goker M."/>
            <person name="Woyke T."/>
            <person name="Bristow J."/>
            <person name="Eisen J.A."/>
            <person name="Markowitz V."/>
            <person name="Hugenholtz P."/>
            <person name="Kyrpides N.C."/>
            <person name="Klenk H.P."/>
            <person name="Lapidus A."/>
        </authorList>
    </citation>
    <scope>NUCLEOTIDE SEQUENCE [LARGE SCALE GENOMIC DNA]</scope>
    <source>
        <strain evidence="3">ATCC 23552 / DSM 43043 / JCM 3097 / NBRC 12989 / 7 KIP</strain>
    </source>
</reference>
<dbReference type="KEGG" id="ica:Intca_0520"/>
<dbReference type="PANTHER" id="PTHR35007">
    <property type="entry name" value="INTEGRAL MEMBRANE PROTEIN-RELATED"/>
    <property type="match status" value="1"/>
</dbReference>
<keyword evidence="1" id="KW-1133">Transmembrane helix</keyword>
<gene>
    <name evidence="2" type="ordered locus">Intca_0520</name>
</gene>
<dbReference type="STRING" id="710696.Intca_0520"/>
<dbReference type="HOGENOM" id="CLU_065779_2_0_11"/>
<dbReference type="EMBL" id="CP002343">
    <property type="protein sequence ID" value="ADU47065.1"/>
    <property type="molecule type" value="Genomic_DNA"/>
</dbReference>
<keyword evidence="1" id="KW-0812">Transmembrane</keyword>
<keyword evidence="1" id="KW-0472">Membrane</keyword>
<evidence type="ECO:0000313" key="3">
    <source>
        <dbReference type="Proteomes" id="UP000008914"/>
    </source>
</evidence>
<evidence type="ECO:0000313" key="2">
    <source>
        <dbReference type="EMBL" id="ADU47065.1"/>
    </source>
</evidence>
<accession>E6S989</accession>
<organism evidence="2 3">
    <name type="scientific">Intrasporangium calvum (strain ATCC 23552 / DSM 43043 / JCM 3097 / NBRC 12989 / NCIMB 10167 / NRRL B-3866 / 7 KIP)</name>
    <dbReference type="NCBI Taxonomy" id="710696"/>
    <lineage>
        <taxon>Bacteria</taxon>
        <taxon>Bacillati</taxon>
        <taxon>Actinomycetota</taxon>
        <taxon>Actinomycetes</taxon>
        <taxon>Micrococcales</taxon>
        <taxon>Intrasporangiaceae</taxon>
        <taxon>Intrasporangium</taxon>
    </lineage>
</organism>